<sequence>MIDSLGETLAKRLETMKSKRQVHELVWRECFMLTDPVRASGLDGPQMDANQIAQAVALIFDSTATDAKRTLEASIMSGMTPANSLWFTMTVNGADDEGERWLDSASEVLWQNIHSANFDSEAADAVADGMAGWFALYIDENRDAGGLYFEHWPMAGVYCASSKPGGTVDIVFRCYQLTAEQCVREFNRRGDSLPQEIVDKAKNKPEELVDLCQAIYPRDVHMVGALRAKNMPIASVTFACNQKQVIRESGYHEMPVVVARWKKIPNSVYGVGPLLDALPDIRTLNDIVKLEYANLDLAVSGMWIAEDDGVLNPRTVKVGPRKVIVANSVDSMKPLQPASNFQLAETRIEKLQGQIRKTLMADQLQPQDGPAMTATEVHVRVDLIRQLLGPIYGRLQAEYLQPLIARCFGLAYRAGVFPPPPDSLGGRNFSVQYQSPLARAQKLEEVSAIERLMGDVTVIAQVKPEALDNIDGDEAVRLTAKNLGVPDSIVRTSDQVTQYRQQKQAAAAQQQQQQLGMEVQGDVMKSIGSAAASRMVANQ</sequence>
<protein>
    <submittedName>
        <fullName evidence="4">Head-tail connector protein</fullName>
    </submittedName>
</protein>
<dbReference type="RefSeq" id="WP_006763721.1">
    <property type="nucleotide sequence ID" value="NZ_CABVPR010000014.1"/>
</dbReference>
<keyword evidence="5" id="KW-1185">Reference proteome</keyword>
<evidence type="ECO:0000256" key="2">
    <source>
        <dbReference type="ARBA" id="ARBA00022612"/>
    </source>
</evidence>
<name>A0A892I8Y1_9BURK</name>
<keyword evidence="2" id="KW-1188">Viral release from host cell</keyword>
<evidence type="ECO:0000313" key="4">
    <source>
        <dbReference type="EMBL" id="QRO77767.1"/>
    </source>
</evidence>
<dbReference type="EMBL" id="CP069482">
    <property type="protein sequence ID" value="QRO77767.1"/>
    <property type="molecule type" value="Genomic_DNA"/>
</dbReference>
<dbReference type="Pfam" id="PF12236">
    <property type="entry name" value="Head-tail_con"/>
    <property type="match status" value="1"/>
</dbReference>
<accession>A0A892I8Y1</accession>
<comment type="subcellular location">
    <subcellularLocation>
        <location evidence="1">Virion</location>
    </subcellularLocation>
</comment>
<dbReference type="Proteomes" id="UP000625568">
    <property type="component" value="Chromosome 1"/>
</dbReference>
<reference evidence="4 5" key="1">
    <citation type="submission" date="2021-02" db="EMBL/GenBank/DDBJ databases">
        <title>FDA dAtabase for Regulatory Grade micrObial Sequences (FDA-ARGOS): Supporting development and validation of Infectious Disease Dx tests.</title>
        <authorList>
            <person name="Minogue T."/>
            <person name="Wolcott M."/>
            <person name="Wasieloski L."/>
            <person name="Aguilar W."/>
            <person name="Moore D."/>
            <person name="Jaissle J."/>
            <person name="Tallon L."/>
            <person name="Sadzewicz L."/>
            <person name="Zhao X."/>
            <person name="Boylan J."/>
            <person name="Ott S."/>
            <person name="Bowen H."/>
            <person name="Vavikolanu K."/>
            <person name="Mehta A."/>
            <person name="Aluvathingal J."/>
            <person name="Nadendla S."/>
            <person name="Yan Y."/>
            <person name="Sichtig H."/>
        </authorList>
    </citation>
    <scope>NUCLEOTIDE SEQUENCE [LARGE SCALE GENOMIC DNA]</scope>
    <source>
        <strain evidence="4 5">FDAARGOS_1272</strain>
    </source>
</reference>
<dbReference type="InterPro" id="IPR020991">
    <property type="entry name" value="Connector_podovirus"/>
</dbReference>
<evidence type="ECO:0000256" key="3">
    <source>
        <dbReference type="ARBA" id="ARBA00023219"/>
    </source>
</evidence>
<keyword evidence="3" id="KW-0231">Viral genome packaging</keyword>
<gene>
    <name evidence="4" type="ORF">I6K02_02290</name>
</gene>
<evidence type="ECO:0000313" key="5">
    <source>
        <dbReference type="Proteomes" id="UP000625568"/>
    </source>
</evidence>
<evidence type="ECO:0000256" key="1">
    <source>
        <dbReference type="ARBA" id="ARBA00004328"/>
    </source>
</evidence>
<proteinExistence type="predicted"/>
<dbReference type="AlphaFoldDB" id="A0A892I8Y1"/>
<dbReference type="GeneID" id="93128618"/>
<organism evidence="4 5">
    <name type="scientific">Burkholderia dolosa</name>
    <dbReference type="NCBI Taxonomy" id="152500"/>
    <lineage>
        <taxon>Bacteria</taxon>
        <taxon>Pseudomonadati</taxon>
        <taxon>Pseudomonadota</taxon>
        <taxon>Betaproteobacteria</taxon>
        <taxon>Burkholderiales</taxon>
        <taxon>Burkholderiaceae</taxon>
        <taxon>Burkholderia</taxon>
        <taxon>Burkholderia cepacia complex</taxon>
    </lineage>
</organism>